<dbReference type="Gene3D" id="1.10.260.40">
    <property type="entry name" value="lambda repressor-like DNA-binding domains"/>
    <property type="match status" value="1"/>
</dbReference>
<dbReference type="InterPro" id="IPR001387">
    <property type="entry name" value="Cro/C1-type_HTH"/>
</dbReference>
<dbReference type="EMBL" id="CP041742">
    <property type="protein sequence ID" value="QDQ73675.1"/>
    <property type="molecule type" value="Genomic_DNA"/>
</dbReference>
<protein>
    <submittedName>
        <fullName evidence="2">Transcriptional regulator</fullName>
    </submittedName>
</protein>
<sequence length="129" mass="14261">MNDERQAFSRRLAEAMEKAGYKPRPGELHKAFNSHYEGASVSEMTASRWLNGKAIPAQDKLQVLAGLFSVEPHFLRFGGRKPRVGEGRPAWEAMTAPDRAMMDAFLALPPAQRKLVRELVAALGEGKGK</sequence>
<evidence type="ECO:0000259" key="1">
    <source>
        <dbReference type="PROSITE" id="PS50943"/>
    </source>
</evidence>
<accession>A0A516V569</accession>
<dbReference type="OrthoDB" id="5636356at2"/>
<evidence type="ECO:0000313" key="3">
    <source>
        <dbReference type="Proteomes" id="UP000315891"/>
    </source>
</evidence>
<gene>
    <name evidence="2" type="ORF">FNZ56_07195</name>
</gene>
<name>A0A516V569_9GAMM</name>
<evidence type="ECO:0000313" key="2">
    <source>
        <dbReference type="EMBL" id="QDQ73675.1"/>
    </source>
</evidence>
<feature type="domain" description="HTH cro/C1-type" evidence="1">
    <location>
        <begin position="37"/>
        <end position="75"/>
    </location>
</feature>
<proteinExistence type="predicted"/>
<dbReference type="PROSITE" id="PS50943">
    <property type="entry name" value="HTH_CROC1"/>
    <property type="match status" value="1"/>
</dbReference>
<dbReference type="InterPro" id="IPR010982">
    <property type="entry name" value="Lambda_DNA-bd_dom_sf"/>
</dbReference>
<organism evidence="2 3">
    <name type="scientific">Pseudoluteimonas lycopersici</name>
    <dbReference type="NCBI Taxonomy" id="1324796"/>
    <lineage>
        <taxon>Bacteria</taxon>
        <taxon>Pseudomonadati</taxon>
        <taxon>Pseudomonadota</taxon>
        <taxon>Gammaproteobacteria</taxon>
        <taxon>Lysobacterales</taxon>
        <taxon>Lysobacteraceae</taxon>
        <taxon>Pseudoluteimonas</taxon>
    </lineage>
</organism>
<dbReference type="Proteomes" id="UP000315891">
    <property type="component" value="Chromosome"/>
</dbReference>
<keyword evidence="3" id="KW-1185">Reference proteome</keyword>
<dbReference type="AlphaFoldDB" id="A0A516V569"/>
<dbReference type="RefSeq" id="WP_143879187.1">
    <property type="nucleotide sequence ID" value="NZ_BAABLZ010000001.1"/>
</dbReference>
<reference evidence="2 3" key="1">
    <citation type="submission" date="2019-07" db="EMBL/GenBank/DDBJ databases">
        <title>Lysobacter weifangensis sp. nov., isolated from bensulfuron-methyl contaminated farmland soil.</title>
        <authorList>
            <person name="Zhao H."/>
        </authorList>
    </citation>
    <scope>NUCLEOTIDE SEQUENCE [LARGE SCALE GENOMIC DNA]</scope>
    <source>
        <strain evidence="2 3">CC-Bw-6</strain>
    </source>
</reference>
<dbReference type="GO" id="GO:0003677">
    <property type="term" value="F:DNA binding"/>
    <property type="evidence" value="ECO:0007669"/>
    <property type="project" value="InterPro"/>
</dbReference>
<dbReference type="CDD" id="cd00093">
    <property type="entry name" value="HTH_XRE"/>
    <property type="match status" value="1"/>
</dbReference>